<dbReference type="EMBL" id="JAGFBR010000013">
    <property type="protein sequence ID" value="KAH0456135.1"/>
    <property type="molecule type" value="Genomic_DNA"/>
</dbReference>
<gene>
    <name evidence="1" type="ORF">IEQ34_014042</name>
</gene>
<keyword evidence="2" id="KW-1185">Reference proteome</keyword>
<reference evidence="1 2" key="1">
    <citation type="journal article" date="2021" name="Hortic Res">
        <title>Chromosome-scale assembly of the Dendrobium chrysotoxum genome enhances the understanding of orchid evolution.</title>
        <authorList>
            <person name="Zhang Y."/>
            <person name="Zhang G.Q."/>
            <person name="Zhang D."/>
            <person name="Liu X.D."/>
            <person name="Xu X.Y."/>
            <person name="Sun W.H."/>
            <person name="Yu X."/>
            <person name="Zhu X."/>
            <person name="Wang Z.W."/>
            <person name="Zhao X."/>
            <person name="Zhong W.Y."/>
            <person name="Chen H."/>
            <person name="Yin W.L."/>
            <person name="Huang T."/>
            <person name="Niu S.C."/>
            <person name="Liu Z.J."/>
        </authorList>
    </citation>
    <scope>NUCLEOTIDE SEQUENCE [LARGE SCALE GENOMIC DNA]</scope>
    <source>
        <strain evidence="1">Lindl</strain>
    </source>
</reference>
<sequence>MPNTALRLDTNQNESRQRYRAVVPSLDITVPSGTEHGFRHPDDTYMLQLYRGQAKRKQGAQHPIPFPVHLLRLLLNSDICADSPSLGKKASLSINIWRLFITFDNWIHNTGAQQKANAKTERALTTPSEYHGFAITPRAARIANQGVKTGSGARRNELIAMEARAAAPSK</sequence>
<evidence type="ECO:0000313" key="1">
    <source>
        <dbReference type="EMBL" id="KAH0456135.1"/>
    </source>
</evidence>
<comment type="caution">
    <text evidence="1">The sequence shown here is derived from an EMBL/GenBank/DDBJ whole genome shotgun (WGS) entry which is preliminary data.</text>
</comment>
<organism evidence="1 2">
    <name type="scientific">Dendrobium chrysotoxum</name>
    <name type="common">Orchid</name>
    <dbReference type="NCBI Taxonomy" id="161865"/>
    <lineage>
        <taxon>Eukaryota</taxon>
        <taxon>Viridiplantae</taxon>
        <taxon>Streptophyta</taxon>
        <taxon>Embryophyta</taxon>
        <taxon>Tracheophyta</taxon>
        <taxon>Spermatophyta</taxon>
        <taxon>Magnoliopsida</taxon>
        <taxon>Liliopsida</taxon>
        <taxon>Asparagales</taxon>
        <taxon>Orchidaceae</taxon>
        <taxon>Epidendroideae</taxon>
        <taxon>Malaxideae</taxon>
        <taxon>Dendrobiinae</taxon>
        <taxon>Dendrobium</taxon>
    </lineage>
</organism>
<dbReference type="Proteomes" id="UP000775213">
    <property type="component" value="Unassembled WGS sequence"/>
</dbReference>
<evidence type="ECO:0000313" key="2">
    <source>
        <dbReference type="Proteomes" id="UP000775213"/>
    </source>
</evidence>
<proteinExistence type="predicted"/>
<dbReference type="AlphaFoldDB" id="A0AAV7G1Z5"/>
<accession>A0AAV7G1Z5</accession>
<protein>
    <submittedName>
        <fullName evidence="1">Uncharacterized protein</fullName>
    </submittedName>
</protein>
<name>A0AAV7G1Z5_DENCH</name>